<organism evidence="1 2">
    <name type="scientific">Parasponia andersonii</name>
    <name type="common">Sponia andersonii</name>
    <dbReference type="NCBI Taxonomy" id="3476"/>
    <lineage>
        <taxon>Eukaryota</taxon>
        <taxon>Viridiplantae</taxon>
        <taxon>Streptophyta</taxon>
        <taxon>Embryophyta</taxon>
        <taxon>Tracheophyta</taxon>
        <taxon>Spermatophyta</taxon>
        <taxon>Magnoliopsida</taxon>
        <taxon>eudicotyledons</taxon>
        <taxon>Gunneridae</taxon>
        <taxon>Pentapetalae</taxon>
        <taxon>rosids</taxon>
        <taxon>fabids</taxon>
        <taxon>Rosales</taxon>
        <taxon>Cannabaceae</taxon>
        <taxon>Parasponia</taxon>
    </lineage>
</organism>
<keyword evidence="2" id="KW-1185">Reference proteome</keyword>
<evidence type="ECO:0000313" key="2">
    <source>
        <dbReference type="Proteomes" id="UP000237105"/>
    </source>
</evidence>
<name>A0A2P5DP28_PARAD</name>
<dbReference type="EMBL" id="JXTB01000025">
    <property type="protein sequence ID" value="PON75038.1"/>
    <property type="molecule type" value="Genomic_DNA"/>
</dbReference>
<reference evidence="2" key="1">
    <citation type="submission" date="2016-06" db="EMBL/GenBank/DDBJ databases">
        <title>Parallel loss of symbiosis genes in relatives of nitrogen-fixing non-legume Parasponia.</title>
        <authorList>
            <person name="Van Velzen R."/>
            <person name="Holmer R."/>
            <person name="Bu F."/>
            <person name="Rutten L."/>
            <person name="Van Zeijl A."/>
            <person name="Liu W."/>
            <person name="Santuari L."/>
            <person name="Cao Q."/>
            <person name="Sharma T."/>
            <person name="Shen D."/>
            <person name="Roswanjaya Y."/>
            <person name="Wardhani T."/>
            <person name="Kalhor M.S."/>
            <person name="Jansen J."/>
            <person name="Van den Hoogen J."/>
            <person name="Gungor B."/>
            <person name="Hartog M."/>
            <person name="Hontelez J."/>
            <person name="Verver J."/>
            <person name="Yang W.-C."/>
            <person name="Schijlen E."/>
            <person name="Repin R."/>
            <person name="Schilthuizen M."/>
            <person name="Schranz E."/>
            <person name="Heidstra R."/>
            <person name="Miyata K."/>
            <person name="Fedorova E."/>
            <person name="Kohlen W."/>
            <person name="Bisseling T."/>
            <person name="Smit S."/>
            <person name="Geurts R."/>
        </authorList>
    </citation>
    <scope>NUCLEOTIDE SEQUENCE [LARGE SCALE GENOMIC DNA]</scope>
    <source>
        <strain evidence="2">cv. WU1-14</strain>
    </source>
</reference>
<gene>
    <name evidence="1" type="ORF">PanWU01x14_043900</name>
</gene>
<sequence>MVAAVVSGYNGGEGSTFGDNSFRDLGFGGGGCTMKNQIVRIVVLEHVDGEEYGMSTVASQAHRGQASWWLLVHWWIGGLLSVGGKSQEEGKIVI</sequence>
<evidence type="ECO:0000313" key="1">
    <source>
        <dbReference type="EMBL" id="PON75038.1"/>
    </source>
</evidence>
<accession>A0A2P5DP28</accession>
<dbReference type="AlphaFoldDB" id="A0A2P5DP28"/>
<dbReference type="Proteomes" id="UP000237105">
    <property type="component" value="Unassembled WGS sequence"/>
</dbReference>
<comment type="caution">
    <text evidence="1">The sequence shown here is derived from an EMBL/GenBank/DDBJ whole genome shotgun (WGS) entry which is preliminary data.</text>
</comment>
<protein>
    <submittedName>
        <fullName evidence="1">Uncharacterized protein</fullName>
    </submittedName>
</protein>
<proteinExistence type="predicted"/>